<keyword evidence="1" id="KW-1133">Transmembrane helix</keyword>
<organism evidence="2 3">
    <name type="scientific">Sphingomonas pokkalii</name>
    <dbReference type="NCBI Taxonomy" id="2175090"/>
    <lineage>
        <taxon>Bacteria</taxon>
        <taxon>Pseudomonadati</taxon>
        <taxon>Pseudomonadota</taxon>
        <taxon>Alphaproteobacteria</taxon>
        <taxon>Sphingomonadales</taxon>
        <taxon>Sphingomonadaceae</taxon>
        <taxon>Sphingomonas</taxon>
    </lineage>
</organism>
<sequence length="90" mass="9586">MARGERLWTAEIMLRGAGAMLLGLCGFVLSRLHHGMVLVPHIPRAADYRLAALAVLCGCSGSALAAEGAGLFRLLPIPGRHASRRTRKTP</sequence>
<evidence type="ECO:0000313" key="3">
    <source>
        <dbReference type="Proteomes" id="UP000245890"/>
    </source>
</evidence>
<reference evidence="2 3" key="1">
    <citation type="submission" date="2018-05" db="EMBL/GenBank/DDBJ databases">
        <title>Description of Sphingomonas pokkalii sp nov, isolated from the rhizosphere of saline tolerant pokkali rice and its draft genome analysis.</title>
        <authorList>
            <person name="Menon R."/>
            <person name="Kumari S."/>
            <person name="Rameshkumar N."/>
        </authorList>
    </citation>
    <scope>NUCLEOTIDE SEQUENCE [LARGE SCALE GENOMIC DNA]</scope>
    <source>
        <strain evidence="2 3">L3B27</strain>
    </source>
</reference>
<keyword evidence="3" id="KW-1185">Reference proteome</keyword>
<name>A0A2U0SIC5_9SPHN</name>
<accession>A0A2U0SIC5</accession>
<dbReference type="Proteomes" id="UP000245890">
    <property type="component" value="Unassembled WGS sequence"/>
</dbReference>
<keyword evidence="1" id="KW-0812">Transmembrane</keyword>
<gene>
    <name evidence="2" type="ORF">DD559_18630</name>
</gene>
<evidence type="ECO:0000313" key="2">
    <source>
        <dbReference type="EMBL" id="PVX31101.1"/>
    </source>
</evidence>
<feature type="transmembrane region" description="Helical" evidence="1">
    <location>
        <begin position="50"/>
        <end position="75"/>
    </location>
</feature>
<dbReference type="EMBL" id="QENQ01000001">
    <property type="protein sequence ID" value="PVX31101.1"/>
    <property type="molecule type" value="Genomic_DNA"/>
</dbReference>
<proteinExistence type="predicted"/>
<comment type="caution">
    <text evidence="2">The sequence shown here is derived from an EMBL/GenBank/DDBJ whole genome shotgun (WGS) entry which is preliminary data.</text>
</comment>
<dbReference type="RefSeq" id="WP_116470490.1">
    <property type="nucleotide sequence ID" value="NZ_QENQ01000001.1"/>
</dbReference>
<protein>
    <submittedName>
        <fullName evidence="2">Uncharacterized protein</fullName>
    </submittedName>
</protein>
<evidence type="ECO:0000256" key="1">
    <source>
        <dbReference type="SAM" id="Phobius"/>
    </source>
</evidence>
<keyword evidence="1" id="KW-0472">Membrane</keyword>
<feature type="transmembrane region" description="Helical" evidence="1">
    <location>
        <begin position="12"/>
        <end position="30"/>
    </location>
</feature>
<dbReference type="AlphaFoldDB" id="A0A2U0SIC5"/>